<feature type="compositionally biased region" description="Basic and acidic residues" evidence="1">
    <location>
        <begin position="424"/>
        <end position="437"/>
    </location>
</feature>
<feature type="compositionally biased region" description="Polar residues" evidence="1">
    <location>
        <begin position="703"/>
        <end position="730"/>
    </location>
</feature>
<feature type="compositionally biased region" description="Polar residues" evidence="1">
    <location>
        <begin position="947"/>
        <end position="958"/>
    </location>
</feature>
<gene>
    <name evidence="2" type="ORF">RRG08_041617</name>
</gene>
<proteinExistence type="predicted"/>
<feature type="compositionally biased region" description="Low complexity" evidence="1">
    <location>
        <begin position="926"/>
        <end position="937"/>
    </location>
</feature>
<evidence type="ECO:0000313" key="2">
    <source>
        <dbReference type="EMBL" id="KAK3763001.1"/>
    </source>
</evidence>
<evidence type="ECO:0000313" key="3">
    <source>
        <dbReference type="Proteomes" id="UP001283361"/>
    </source>
</evidence>
<feature type="compositionally biased region" description="Basic and acidic residues" evidence="1">
    <location>
        <begin position="822"/>
        <end position="833"/>
    </location>
</feature>
<feature type="compositionally biased region" description="Basic and acidic residues" evidence="1">
    <location>
        <begin position="489"/>
        <end position="501"/>
    </location>
</feature>
<feature type="region of interest" description="Disordered" evidence="1">
    <location>
        <begin position="357"/>
        <end position="1010"/>
    </location>
</feature>
<sequence length="1046" mass="114149">MSLYIATDPSELLYHADDVDAGLIHFVVHELGTVAFLKETIYITARLRNVEELIFCINIHTNGSNLTKMDGGMDPSPDNRRADILFPASPFSQTLPVRKRGSQGPSGDNSLFALAPKASFGDSINLSGTGIGPDKGGESNHDGTVGAVPFRESIEVAANGGENDEVVTTTLKENAVPSNAIRHDADESGSIDGGHSVNVDPHLSPLTSNARSEIHDRTKSNGQFPPANHISDSPFHVGENDAYRDFEETASKSSTRPTSFLEGATFLSGVMATSGQPNRPLATSAPFPLSQARSSAKSLTSPNQDQSISELFFAKQQGNPAAALLPTGGFKKEFDSSLLSENGDSYANSFVGGNSMGTLQSEDPYKDSDYYYNDSESDGENRYDKSDKTYGDSRYDYDDYRSDDNTEDQYGAPYYDYDNDNTGDTDKTEFGVPRESETYGASDNFVSNSQSNSNGDNGIDKFNYGNKNNRDNYKFTEFDNESNSGYAIDKSRNEEYGDTSDKSTSPGSSNSQRPHSAFRPQSSADYEQEFVDPHSDRPSGYIENYNPSTVTEVDGSPDREGYINGYSGGDYRVAGNEREISRNDHSGFDTAKFGDNEIRENGYAKNELSDKGYNNNRYRDSGYSDSGENSNEYTDNRYSEGGYNEGKYADRDYSDGGYSDNEYGDSGYSDGGYSDNEYDDSGYSDSRHNDNGYNDNRDRSYNENDYNVPSGINSKGLSTNRNLDSQSSPYNEGEYLSDNHYDSSYGVEGNPYDSDDNRGYSDESHNAGKYSSSLDHRGFQPGISDPGPPPKNAYAGDFSGNSYNSDPYREPDIATSIVGGADDTRELSSDEGNRFYGGDSSEGDVKRSRLNTEYTDSDQVPPPLDSYPNDGSYVVGGLGERLDDGGHTEETGSRSFPERHSDLNLIQSSTNLPHRKSENDNGAFGTTYTDNPNTDPPLLGTDEVTAQDLSSLQNSGTTFAKPYSSVDRYSQSQISNTPVSTNFQSDSSDGAPTAPQYLGGTSPTFSLSPTSLVIVPDENPLILLPQPKIEQKPFESKGPQPFNRPR</sequence>
<feature type="compositionally biased region" description="Polar residues" evidence="1">
    <location>
        <begin position="623"/>
        <end position="633"/>
    </location>
</feature>
<feature type="compositionally biased region" description="Polar residues" evidence="1">
    <location>
        <begin position="291"/>
        <end position="303"/>
    </location>
</feature>
<feature type="compositionally biased region" description="Basic and acidic residues" evidence="1">
    <location>
        <begin position="575"/>
        <end position="610"/>
    </location>
</feature>
<comment type="caution">
    <text evidence="2">The sequence shown here is derived from an EMBL/GenBank/DDBJ whole genome shotgun (WGS) entry which is preliminary data.</text>
</comment>
<feature type="compositionally biased region" description="Polar residues" evidence="1">
    <location>
        <begin position="967"/>
        <end position="990"/>
    </location>
</feature>
<feature type="compositionally biased region" description="Polar residues" evidence="1">
    <location>
        <begin position="502"/>
        <end position="525"/>
    </location>
</feature>
<dbReference type="AlphaFoldDB" id="A0AAE0Z6K3"/>
<feature type="compositionally biased region" description="Basic and acidic residues" evidence="1">
    <location>
        <begin position="685"/>
        <end position="702"/>
    </location>
</feature>
<feature type="compositionally biased region" description="Basic and acidic residues" evidence="1">
    <location>
        <begin position="755"/>
        <end position="766"/>
    </location>
</feature>
<feature type="compositionally biased region" description="Low complexity" evidence="1">
    <location>
        <begin position="1001"/>
        <end position="1010"/>
    </location>
</feature>
<name>A0AAE0Z6K3_9GAST</name>
<feature type="compositionally biased region" description="Basic and acidic residues" evidence="1">
    <location>
        <begin position="379"/>
        <end position="404"/>
    </location>
</feature>
<protein>
    <submittedName>
        <fullName evidence="2">Uncharacterized protein</fullName>
    </submittedName>
</protein>
<dbReference type="Proteomes" id="UP001283361">
    <property type="component" value="Unassembled WGS sequence"/>
</dbReference>
<reference evidence="2" key="1">
    <citation type="journal article" date="2023" name="G3 (Bethesda)">
        <title>A reference genome for the long-term kleptoplast-retaining sea slug Elysia crispata morphotype clarki.</title>
        <authorList>
            <person name="Eastman K.E."/>
            <person name="Pendleton A.L."/>
            <person name="Shaikh M.A."/>
            <person name="Suttiyut T."/>
            <person name="Ogas R."/>
            <person name="Tomko P."/>
            <person name="Gavelis G."/>
            <person name="Widhalm J.R."/>
            <person name="Wisecaver J.H."/>
        </authorList>
    </citation>
    <scope>NUCLEOTIDE SEQUENCE</scope>
    <source>
        <strain evidence="2">ECLA1</strain>
    </source>
</reference>
<organism evidence="2 3">
    <name type="scientific">Elysia crispata</name>
    <name type="common">lettuce slug</name>
    <dbReference type="NCBI Taxonomy" id="231223"/>
    <lineage>
        <taxon>Eukaryota</taxon>
        <taxon>Metazoa</taxon>
        <taxon>Spiralia</taxon>
        <taxon>Lophotrochozoa</taxon>
        <taxon>Mollusca</taxon>
        <taxon>Gastropoda</taxon>
        <taxon>Heterobranchia</taxon>
        <taxon>Euthyneura</taxon>
        <taxon>Panpulmonata</taxon>
        <taxon>Sacoglossa</taxon>
        <taxon>Placobranchoidea</taxon>
        <taxon>Plakobranchidae</taxon>
        <taxon>Elysia</taxon>
    </lineage>
</organism>
<feature type="compositionally biased region" description="Basic and acidic residues" evidence="1">
    <location>
        <begin position="468"/>
        <end position="477"/>
    </location>
</feature>
<feature type="region of interest" description="Disordered" evidence="1">
    <location>
        <begin position="1024"/>
        <end position="1046"/>
    </location>
</feature>
<keyword evidence="3" id="KW-1185">Reference proteome</keyword>
<accession>A0AAE0Z6K3</accession>
<feature type="compositionally biased region" description="Low complexity" evidence="1">
    <location>
        <begin position="447"/>
        <end position="457"/>
    </location>
</feature>
<dbReference type="EMBL" id="JAWDGP010004619">
    <property type="protein sequence ID" value="KAK3763001.1"/>
    <property type="molecule type" value="Genomic_DNA"/>
</dbReference>
<evidence type="ECO:0000256" key="1">
    <source>
        <dbReference type="SAM" id="MobiDB-lite"/>
    </source>
</evidence>
<feature type="region of interest" description="Disordered" evidence="1">
    <location>
        <begin position="275"/>
        <end position="303"/>
    </location>
</feature>
<feature type="compositionally biased region" description="Low complexity" evidence="1">
    <location>
        <begin position="655"/>
        <end position="675"/>
    </location>
</feature>
<feature type="region of interest" description="Disordered" evidence="1">
    <location>
        <begin position="212"/>
        <end position="233"/>
    </location>
</feature>
<feature type="compositionally biased region" description="Basic and acidic residues" evidence="1">
    <location>
        <begin position="880"/>
        <end position="902"/>
    </location>
</feature>